<accession>A0AAV3PES7</accession>
<dbReference type="EMBL" id="BAABME010017267">
    <property type="protein sequence ID" value="GAA0149447.1"/>
    <property type="molecule type" value="Genomic_DNA"/>
</dbReference>
<evidence type="ECO:0000313" key="2">
    <source>
        <dbReference type="EMBL" id="GAA0149447.1"/>
    </source>
</evidence>
<name>A0AAV3PES7_LITER</name>
<dbReference type="AlphaFoldDB" id="A0AAV3PES7"/>
<organism evidence="2 3">
    <name type="scientific">Lithospermum erythrorhizon</name>
    <name type="common">Purple gromwell</name>
    <name type="synonym">Lithospermum officinale var. erythrorhizon</name>
    <dbReference type="NCBI Taxonomy" id="34254"/>
    <lineage>
        <taxon>Eukaryota</taxon>
        <taxon>Viridiplantae</taxon>
        <taxon>Streptophyta</taxon>
        <taxon>Embryophyta</taxon>
        <taxon>Tracheophyta</taxon>
        <taxon>Spermatophyta</taxon>
        <taxon>Magnoliopsida</taxon>
        <taxon>eudicotyledons</taxon>
        <taxon>Gunneridae</taxon>
        <taxon>Pentapetalae</taxon>
        <taxon>asterids</taxon>
        <taxon>lamiids</taxon>
        <taxon>Boraginales</taxon>
        <taxon>Boraginaceae</taxon>
        <taxon>Boraginoideae</taxon>
        <taxon>Lithospermeae</taxon>
        <taxon>Lithospermum</taxon>
    </lineage>
</organism>
<sequence>MTMTSGKLIDTGAHGDKKSKATHEAVSLDEEKIKEVVKPYVSPLPFPKRLLRSKMVKSFSEHYDKLSKVDVNLPLLNVLKNIPAYATFIKELIGKRRKYERWKMLSLEES</sequence>
<comment type="caution">
    <text evidence="2">The sequence shown here is derived from an EMBL/GenBank/DDBJ whole genome shotgun (WGS) entry which is preliminary data.</text>
</comment>
<reference evidence="2 3" key="1">
    <citation type="submission" date="2024-01" db="EMBL/GenBank/DDBJ databases">
        <title>The complete chloroplast genome sequence of Lithospermum erythrorhizon: insights into the phylogenetic relationship among Boraginaceae species and the maternal lineages of purple gromwells.</title>
        <authorList>
            <person name="Okada T."/>
            <person name="Watanabe K."/>
        </authorList>
    </citation>
    <scope>NUCLEOTIDE SEQUENCE [LARGE SCALE GENOMIC DNA]</scope>
</reference>
<protein>
    <submittedName>
        <fullName evidence="2">Uncharacterized protein</fullName>
    </submittedName>
</protein>
<feature type="region of interest" description="Disordered" evidence="1">
    <location>
        <begin position="1"/>
        <end position="24"/>
    </location>
</feature>
<proteinExistence type="predicted"/>
<evidence type="ECO:0000256" key="1">
    <source>
        <dbReference type="SAM" id="MobiDB-lite"/>
    </source>
</evidence>
<dbReference type="Proteomes" id="UP001454036">
    <property type="component" value="Unassembled WGS sequence"/>
</dbReference>
<gene>
    <name evidence="2" type="ORF">LIER_36938</name>
</gene>
<feature type="compositionally biased region" description="Basic and acidic residues" evidence="1">
    <location>
        <begin position="13"/>
        <end position="23"/>
    </location>
</feature>
<evidence type="ECO:0000313" key="3">
    <source>
        <dbReference type="Proteomes" id="UP001454036"/>
    </source>
</evidence>
<keyword evidence="3" id="KW-1185">Reference proteome</keyword>